<dbReference type="CDD" id="cd14852">
    <property type="entry name" value="LD-carboxypeptidase"/>
    <property type="match status" value="1"/>
</dbReference>
<dbReference type="Gene3D" id="3.30.1380.10">
    <property type="match status" value="1"/>
</dbReference>
<dbReference type="SUPFAM" id="SSF55166">
    <property type="entry name" value="Hedgehog/DD-peptidase"/>
    <property type="match status" value="1"/>
</dbReference>
<gene>
    <name evidence="2" type="ORF">ASJ35_05590</name>
</gene>
<dbReference type="Proteomes" id="UP000053433">
    <property type="component" value="Unassembled WGS sequence"/>
</dbReference>
<comment type="caution">
    <text evidence="2">The sequence shown here is derived from an EMBL/GenBank/DDBJ whole genome shotgun (WGS) entry which is preliminary data.</text>
</comment>
<evidence type="ECO:0000259" key="1">
    <source>
        <dbReference type="Pfam" id="PF02557"/>
    </source>
</evidence>
<dbReference type="InterPro" id="IPR009045">
    <property type="entry name" value="Zn_M74/Hedgehog-like"/>
</dbReference>
<dbReference type="InterPro" id="IPR052179">
    <property type="entry name" value="DD-CPase-like"/>
</dbReference>
<protein>
    <recommendedName>
        <fullName evidence="1">D-alanyl-D-alanine carboxypeptidase-like core domain-containing protein</fullName>
    </recommendedName>
</protein>
<dbReference type="InterPro" id="IPR003709">
    <property type="entry name" value="VanY-like_core_dom"/>
</dbReference>
<dbReference type="PANTHER" id="PTHR34385:SF1">
    <property type="entry name" value="PEPTIDOGLYCAN L-ALANYL-D-GLUTAMATE ENDOPEPTIDASE CWLK"/>
    <property type="match status" value="1"/>
</dbReference>
<reference evidence="2 3" key="1">
    <citation type="submission" date="2015-10" db="EMBL/GenBank/DDBJ databases">
        <title>A novel member of the family Ruminococcaceae isolated from human faeces.</title>
        <authorList>
            <person name="Shkoporov A.N."/>
            <person name="Chaplin A.V."/>
            <person name="Motuzova O.V."/>
            <person name="Kafarskaia L.I."/>
            <person name="Efimov B.A."/>
        </authorList>
    </citation>
    <scope>NUCLEOTIDE SEQUENCE [LARGE SCALE GENOMIC DNA]</scope>
    <source>
        <strain evidence="2 3">668</strain>
    </source>
</reference>
<dbReference type="Pfam" id="PF02557">
    <property type="entry name" value="VanY"/>
    <property type="match status" value="1"/>
</dbReference>
<evidence type="ECO:0000313" key="3">
    <source>
        <dbReference type="Proteomes" id="UP000053433"/>
    </source>
</evidence>
<feature type="domain" description="D-alanyl-D-alanine carboxypeptidase-like core" evidence="1">
    <location>
        <begin position="50"/>
        <end position="189"/>
    </location>
</feature>
<evidence type="ECO:0000313" key="2">
    <source>
        <dbReference type="EMBL" id="KUE77041.1"/>
    </source>
</evidence>
<accession>A0A0W7TT90</accession>
<organism evidence="2 3">
    <name type="scientific">Ruthenibacterium lactatiformans</name>
    <dbReference type="NCBI Taxonomy" id="1550024"/>
    <lineage>
        <taxon>Bacteria</taxon>
        <taxon>Bacillati</taxon>
        <taxon>Bacillota</taxon>
        <taxon>Clostridia</taxon>
        <taxon>Eubacteriales</taxon>
        <taxon>Oscillospiraceae</taxon>
        <taxon>Ruthenibacterium</taxon>
    </lineage>
</organism>
<dbReference type="InterPro" id="IPR058193">
    <property type="entry name" value="VanY/YodJ_core_dom"/>
</dbReference>
<sequence length="211" mass="23098">MSGSSSAAAPAAAPADGDGWMTRLVNAGNPLPEGFTVETVDIRGYENRPFDKRAAADLEAMLADAEAAGCKLYLVSGYRSVERQTALFKRKTNSFMAEGFSREEAEKQAAMWVARPGTSEHNTGLAADIVSADWYSKHSDLTADFEDTPEFEWLYAHCADYGFILRYPRGKENVTGVTYEPWHYRYVGKDAAKAIMQAGGTLEEYTGAHTA</sequence>
<proteinExistence type="predicted"/>
<dbReference type="AlphaFoldDB" id="A0A0W7TT90"/>
<dbReference type="GO" id="GO:0008233">
    <property type="term" value="F:peptidase activity"/>
    <property type="evidence" value="ECO:0007669"/>
    <property type="project" value="InterPro"/>
</dbReference>
<dbReference type="GO" id="GO:0006508">
    <property type="term" value="P:proteolysis"/>
    <property type="evidence" value="ECO:0007669"/>
    <property type="project" value="InterPro"/>
</dbReference>
<dbReference type="EMBL" id="LMUA01000005">
    <property type="protein sequence ID" value="KUE77041.1"/>
    <property type="molecule type" value="Genomic_DNA"/>
</dbReference>
<name>A0A0W7TT90_9FIRM</name>
<dbReference type="PANTHER" id="PTHR34385">
    <property type="entry name" value="D-ALANYL-D-ALANINE CARBOXYPEPTIDASE"/>
    <property type="match status" value="1"/>
</dbReference>